<dbReference type="SUPFAM" id="SSF81415">
    <property type="entry name" value="Mitochondrial cytochrome c oxidase subunit VIc"/>
    <property type="match status" value="1"/>
</dbReference>
<comment type="subcellular location">
    <subcellularLocation>
        <location evidence="1">Mitochondrion inner membrane</location>
        <topology evidence="1">Single-pass membrane protein</topology>
    </subcellularLocation>
</comment>
<evidence type="ECO:0000256" key="5">
    <source>
        <dbReference type="ARBA" id="ARBA00022792"/>
    </source>
</evidence>
<keyword evidence="7" id="KW-0496">Mitochondrion</keyword>
<dbReference type="Gene3D" id="4.10.93.10">
    <property type="entry name" value="Mitochondrial cytochrome c oxidase subunit VIc/VIIs"/>
    <property type="match status" value="1"/>
</dbReference>
<keyword evidence="4" id="KW-0812">Transmembrane</keyword>
<dbReference type="InterPro" id="IPR034884">
    <property type="entry name" value="Cytochrome_c_oxidase_VIc/VIIs"/>
</dbReference>
<dbReference type="PANTHER" id="PTHR48416:SF1">
    <property type="entry name" value="CYTOCHROME C OXIDASE SUBUNIT 6C"/>
    <property type="match status" value="1"/>
</dbReference>
<evidence type="ECO:0000256" key="1">
    <source>
        <dbReference type="ARBA" id="ARBA00004434"/>
    </source>
</evidence>
<keyword evidence="5" id="KW-0999">Mitochondrion inner membrane</keyword>
<sequence length="82" mass="9181">MSVARPQLRGMIKSQLKRNFVIATAVSAVCTVAWRLGICDARKARYAEFYKNYDSQKDFERMVKAGMFTSVLPDGSVGEGWA</sequence>
<comment type="pathway">
    <text evidence="2">Energy metabolism; oxidative phosphorylation.</text>
</comment>
<name>A0ABD0LX53_9CAEN</name>
<evidence type="ECO:0008006" key="11">
    <source>
        <dbReference type="Google" id="ProtNLM"/>
    </source>
</evidence>
<dbReference type="CDD" id="cd22901">
    <property type="entry name" value="CcO_VIc"/>
    <property type="match status" value="1"/>
</dbReference>
<evidence type="ECO:0000313" key="9">
    <source>
        <dbReference type="EMBL" id="KAK7504071.1"/>
    </source>
</evidence>
<gene>
    <name evidence="9" type="ORF">BaRGS_00004803</name>
</gene>
<keyword evidence="6" id="KW-1133">Transmembrane helix</keyword>
<dbReference type="Proteomes" id="UP001519460">
    <property type="component" value="Unassembled WGS sequence"/>
</dbReference>
<dbReference type="GO" id="GO:0005743">
    <property type="term" value="C:mitochondrial inner membrane"/>
    <property type="evidence" value="ECO:0007669"/>
    <property type="project" value="UniProtKB-SubCell"/>
</dbReference>
<proteinExistence type="inferred from homology"/>
<evidence type="ECO:0000256" key="4">
    <source>
        <dbReference type="ARBA" id="ARBA00022692"/>
    </source>
</evidence>
<evidence type="ECO:0000256" key="6">
    <source>
        <dbReference type="ARBA" id="ARBA00022989"/>
    </source>
</evidence>
<keyword evidence="10" id="KW-1185">Reference proteome</keyword>
<evidence type="ECO:0000313" key="10">
    <source>
        <dbReference type="Proteomes" id="UP001519460"/>
    </source>
</evidence>
<accession>A0ABD0LX53</accession>
<evidence type="ECO:0000256" key="3">
    <source>
        <dbReference type="ARBA" id="ARBA00007204"/>
    </source>
</evidence>
<reference evidence="9 10" key="1">
    <citation type="journal article" date="2023" name="Sci. Data">
        <title>Genome assembly of the Korean intertidal mud-creeper Batillaria attramentaria.</title>
        <authorList>
            <person name="Patra A.K."/>
            <person name="Ho P.T."/>
            <person name="Jun S."/>
            <person name="Lee S.J."/>
            <person name="Kim Y."/>
            <person name="Won Y.J."/>
        </authorList>
    </citation>
    <scope>NUCLEOTIDE SEQUENCE [LARGE SCALE GENOMIC DNA]</scope>
    <source>
        <strain evidence="9">Wonlab-2016</strain>
    </source>
</reference>
<organism evidence="9 10">
    <name type="scientific">Batillaria attramentaria</name>
    <dbReference type="NCBI Taxonomy" id="370345"/>
    <lineage>
        <taxon>Eukaryota</taxon>
        <taxon>Metazoa</taxon>
        <taxon>Spiralia</taxon>
        <taxon>Lophotrochozoa</taxon>
        <taxon>Mollusca</taxon>
        <taxon>Gastropoda</taxon>
        <taxon>Caenogastropoda</taxon>
        <taxon>Sorbeoconcha</taxon>
        <taxon>Cerithioidea</taxon>
        <taxon>Batillariidae</taxon>
        <taxon>Batillaria</taxon>
    </lineage>
</organism>
<dbReference type="InterPro" id="IPR037169">
    <property type="entry name" value="Cytochrome_c_oxidase_VIc_sf"/>
</dbReference>
<keyword evidence="8" id="KW-0472">Membrane</keyword>
<dbReference type="AlphaFoldDB" id="A0ABD0LX53"/>
<evidence type="ECO:0000256" key="2">
    <source>
        <dbReference type="ARBA" id="ARBA00004673"/>
    </source>
</evidence>
<dbReference type="Pfam" id="PF02937">
    <property type="entry name" value="COX6C"/>
    <property type="match status" value="1"/>
</dbReference>
<dbReference type="InterPro" id="IPR051389">
    <property type="entry name" value="Cytochrome_c_oxidase_VIc"/>
</dbReference>
<comment type="similarity">
    <text evidence="3">Belongs to the cytochrome c oxidase subunit 6c family.</text>
</comment>
<protein>
    <recommendedName>
        <fullName evidence="11">Mitochondrial cytochrome c oxidase subunit VIc/VIIs domain-containing protein</fullName>
    </recommendedName>
</protein>
<comment type="caution">
    <text evidence="9">The sequence shown here is derived from an EMBL/GenBank/DDBJ whole genome shotgun (WGS) entry which is preliminary data.</text>
</comment>
<evidence type="ECO:0000256" key="8">
    <source>
        <dbReference type="ARBA" id="ARBA00023136"/>
    </source>
</evidence>
<dbReference type="PANTHER" id="PTHR48416">
    <property type="entry name" value="CYTOCHROME C OXIDASE SUBUNIT 6C"/>
    <property type="match status" value="1"/>
</dbReference>
<dbReference type="EMBL" id="JACVVK020000017">
    <property type="protein sequence ID" value="KAK7504071.1"/>
    <property type="molecule type" value="Genomic_DNA"/>
</dbReference>
<evidence type="ECO:0000256" key="7">
    <source>
        <dbReference type="ARBA" id="ARBA00023128"/>
    </source>
</evidence>